<evidence type="ECO:0000313" key="1">
    <source>
        <dbReference type="EMBL" id="CAI8020007.1"/>
    </source>
</evidence>
<proteinExistence type="predicted"/>
<evidence type="ECO:0000313" key="2">
    <source>
        <dbReference type="Proteomes" id="UP001174909"/>
    </source>
</evidence>
<accession>A0AA35WN18</accession>
<dbReference type="AlphaFoldDB" id="A0AA35WN18"/>
<sequence>MGGIGAVLEGLLTTRSYNEAIERTFLVGPLFPGADLGELDAVLYRASEGIADTPYAKALSEIEQVYHVEIVYGQRKFVDKNKNVTTLTDVILVNVSNSNEVQTSQFKGRLYEDFDIESSRYESEWEYEEYVRLAEPAYDALQALIGGKTNTPVFVISHEFMGMPFAFKTLIERKSNEDAANMRTVFYAHEVATIRPIVEGHPGHDIRFYNVLEQAKAHGQSIREVFDDPFWYFKHALIDKAHLCDAIFAVGDLVVDELRFLAKPFEEFPINLVYNGIPAFEVSLQEKLTSKALLQKYAKTLLDYRPDYVFTHVTRLVKSKGLWRDLQVLMHLDDLLASNDKTAVLFILSTEIATGRPHESIHEMEETYGWPVYHKIGYPDLVGAEIELNNGVSAFNLQSKAIKVVFVNQFGWSQAACGKRMPIEMEFMDIRKGSDAEFGQSIYEPFGIAQVEPLSFGAICVVSNVCGCCGFIQRATDNRDVPNIVIADYTQLNIPPKSLEDVIHIGLAERNAIEMENSRDIAAKLLGRLPRKPRDVEDMLREGYDIASRMSWEVVVKDYFLPGLKRAL</sequence>
<gene>
    <name evidence="1" type="ORF">GBAR_LOCUS11977</name>
</gene>
<dbReference type="Proteomes" id="UP001174909">
    <property type="component" value="Unassembled WGS sequence"/>
</dbReference>
<organism evidence="1 2">
    <name type="scientific">Geodia barretti</name>
    <name type="common">Barrett's horny sponge</name>
    <dbReference type="NCBI Taxonomy" id="519541"/>
    <lineage>
        <taxon>Eukaryota</taxon>
        <taxon>Metazoa</taxon>
        <taxon>Porifera</taxon>
        <taxon>Demospongiae</taxon>
        <taxon>Heteroscleromorpha</taxon>
        <taxon>Tetractinellida</taxon>
        <taxon>Astrophorina</taxon>
        <taxon>Geodiidae</taxon>
        <taxon>Geodia</taxon>
    </lineage>
</organism>
<comment type="caution">
    <text evidence="1">The sequence shown here is derived from an EMBL/GenBank/DDBJ whole genome shotgun (WGS) entry which is preliminary data.</text>
</comment>
<keyword evidence="2" id="KW-1185">Reference proteome</keyword>
<reference evidence="1" key="1">
    <citation type="submission" date="2023-03" db="EMBL/GenBank/DDBJ databases">
        <authorList>
            <person name="Steffen K."/>
            <person name="Cardenas P."/>
        </authorList>
    </citation>
    <scope>NUCLEOTIDE SEQUENCE</scope>
</reference>
<dbReference type="Gene3D" id="3.40.50.2000">
    <property type="entry name" value="Glycogen Phosphorylase B"/>
    <property type="match status" value="2"/>
</dbReference>
<dbReference type="EMBL" id="CASHTH010001795">
    <property type="protein sequence ID" value="CAI8020007.1"/>
    <property type="molecule type" value="Genomic_DNA"/>
</dbReference>
<protein>
    <submittedName>
        <fullName evidence="1">Uncharacterized protein</fullName>
    </submittedName>
</protein>
<name>A0AA35WN18_GEOBA</name>
<dbReference type="SUPFAM" id="SSF53756">
    <property type="entry name" value="UDP-Glycosyltransferase/glycogen phosphorylase"/>
    <property type="match status" value="2"/>
</dbReference>